<dbReference type="AntiFam" id="ANF00135">
    <property type="entry name" value="Shadow ORF (opposite gmr)"/>
</dbReference>
<reference evidence="1" key="1">
    <citation type="submission" date="2019-08" db="EMBL/GenBank/DDBJ databases">
        <authorList>
            <person name="Kucharzyk K."/>
            <person name="Murdoch R.W."/>
            <person name="Higgins S."/>
            <person name="Loffler F."/>
        </authorList>
    </citation>
    <scope>NUCLEOTIDE SEQUENCE</scope>
</reference>
<name>A0A645E502_9ZZZZ</name>
<dbReference type="EMBL" id="VSSQ01042983">
    <property type="protein sequence ID" value="MPM96619.1"/>
    <property type="molecule type" value="Genomic_DNA"/>
</dbReference>
<gene>
    <name evidence="1" type="ORF">SDC9_143784</name>
</gene>
<proteinExistence type="predicted"/>
<sequence length="273" mass="30239">MAGQGISEPVDEIGLQQVVGADVHTHRDVQPHRHPAFDLLERRLDHPFAELAFEIAAVQVRQEFAGRQQAALRMLPTRQRFGADHLATHQVDLGLVEQNEFISQHPQSQAIQMSPVALGHAIALRVEKLIAVLAGQLCPIHRLIGVAEQGIGIGVIRRVQADPDAGRNRQAVSLYIDRLAHRQQQAVQNLRTFLRRGDIAEKDDKFVAPQTGQGVVYPQHLFQVFADTQQQLISDCMAISVIDHLETVDIHETDRRQLAASRGAGKQLPEAIG</sequence>
<evidence type="ECO:0000313" key="1">
    <source>
        <dbReference type="EMBL" id="MPM96619.1"/>
    </source>
</evidence>
<protein>
    <submittedName>
        <fullName evidence="1">Uncharacterized protein</fullName>
    </submittedName>
</protein>
<accession>A0A645E502</accession>
<organism evidence="1">
    <name type="scientific">bioreactor metagenome</name>
    <dbReference type="NCBI Taxonomy" id="1076179"/>
    <lineage>
        <taxon>unclassified sequences</taxon>
        <taxon>metagenomes</taxon>
        <taxon>ecological metagenomes</taxon>
    </lineage>
</organism>
<comment type="caution">
    <text evidence="1">The sequence shown here is derived from an EMBL/GenBank/DDBJ whole genome shotgun (WGS) entry which is preliminary data.</text>
</comment>
<dbReference type="AlphaFoldDB" id="A0A645E502"/>